<gene>
    <name evidence="2" type="ORF">GCM10010170_099060</name>
</gene>
<name>A0ABP5UW61_9ACTN</name>
<evidence type="ECO:0000313" key="2">
    <source>
        <dbReference type="EMBL" id="GAA2387882.1"/>
    </source>
</evidence>
<feature type="transmembrane region" description="Helical" evidence="1">
    <location>
        <begin position="342"/>
        <end position="366"/>
    </location>
</feature>
<proteinExistence type="predicted"/>
<feature type="transmembrane region" description="Helical" evidence="1">
    <location>
        <begin position="80"/>
        <end position="103"/>
    </location>
</feature>
<feature type="transmembrane region" description="Helical" evidence="1">
    <location>
        <begin position="387"/>
        <end position="409"/>
    </location>
</feature>
<reference evidence="3" key="1">
    <citation type="journal article" date="2019" name="Int. J. Syst. Evol. Microbiol.">
        <title>The Global Catalogue of Microorganisms (GCM) 10K type strain sequencing project: providing services to taxonomists for standard genome sequencing and annotation.</title>
        <authorList>
            <consortium name="The Broad Institute Genomics Platform"/>
            <consortium name="The Broad Institute Genome Sequencing Center for Infectious Disease"/>
            <person name="Wu L."/>
            <person name="Ma J."/>
        </authorList>
    </citation>
    <scope>NUCLEOTIDE SEQUENCE [LARGE SCALE GENOMIC DNA]</scope>
    <source>
        <strain evidence="3">JCM 3272</strain>
    </source>
</reference>
<organism evidence="2 3">
    <name type="scientific">Dactylosporangium salmoneum</name>
    <dbReference type="NCBI Taxonomy" id="53361"/>
    <lineage>
        <taxon>Bacteria</taxon>
        <taxon>Bacillati</taxon>
        <taxon>Actinomycetota</taxon>
        <taxon>Actinomycetes</taxon>
        <taxon>Micromonosporales</taxon>
        <taxon>Micromonosporaceae</taxon>
        <taxon>Dactylosporangium</taxon>
    </lineage>
</organism>
<keyword evidence="1" id="KW-1133">Transmembrane helix</keyword>
<feature type="transmembrane region" description="Helical" evidence="1">
    <location>
        <begin position="460"/>
        <end position="481"/>
    </location>
</feature>
<feature type="transmembrane region" description="Helical" evidence="1">
    <location>
        <begin position="189"/>
        <end position="207"/>
    </location>
</feature>
<keyword evidence="1" id="KW-0472">Membrane</keyword>
<dbReference type="RefSeq" id="WP_344619706.1">
    <property type="nucleotide sequence ID" value="NZ_BAAARV010000109.1"/>
</dbReference>
<feature type="transmembrane region" description="Helical" evidence="1">
    <location>
        <begin position="238"/>
        <end position="258"/>
    </location>
</feature>
<dbReference type="EMBL" id="BAAARV010000109">
    <property type="protein sequence ID" value="GAA2387882.1"/>
    <property type="molecule type" value="Genomic_DNA"/>
</dbReference>
<feature type="transmembrane region" description="Helical" evidence="1">
    <location>
        <begin position="429"/>
        <end position="453"/>
    </location>
</feature>
<sequence>MNYVGTWPLVRLALRRDRISLPIWVLILGGIPSALAGSLTKLYPTVQSRIDYASGLESNPATAALYGHAFSPDTIGGLTAMRIGAIGAALTGLMNILLIIRHTRAEEQAGRRELLGAGAVGRQAPLAAAFVMAVIADLLIALICTLGLKAREQDPTGALALGLGLALCGLVFAAIAAVVAQLTTSSRSANGISIALLGGFFILRGLGDASGDGGAHWLSWLSPIGWGQQLRPFATERWWVLLLMLAAAVVLALAAWTLSARRDMGAGLLADRPGSATGERMGTFALAWRLQRGSLLGWTFGFAVVGVVIGSAAKDVGKVVNGSAKVQDALEKMGGRTALVDAFLAAMIALLGLAAAAYAVSSALRLRAEENDHRIEPLLAGSVTRGGWMAGHLAFAFIGAAVPLAAAGLTMGLVHGARVGDVGGQTGRILGAALVQLPAVWVLAGIAVALFGLAPRLVAVSWAGVGLALLFGQFGSALDLSQGVRDISPFTHLPRLPGGEFQALPVTVLVVIAIVLAAAGLAGFRRRDVS</sequence>
<evidence type="ECO:0000256" key="1">
    <source>
        <dbReference type="SAM" id="Phobius"/>
    </source>
</evidence>
<feature type="transmembrane region" description="Helical" evidence="1">
    <location>
        <begin position="124"/>
        <end position="148"/>
    </location>
</feature>
<feature type="transmembrane region" description="Helical" evidence="1">
    <location>
        <begin position="21"/>
        <end position="39"/>
    </location>
</feature>
<evidence type="ECO:0000313" key="3">
    <source>
        <dbReference type="Proteomes" id="UP001501444"/>
    </source>
</evidence>
<comment type="caution">
    <text evidence="2">The sequence shown here is derived from an EMBL/GenBank/DDBJ whole genome shotgun (WGS) entry which is preliminary data.</text>
</comment>
<keyword evidence="1" id="KW-0812">Transmembrane</keyword>
<feature type="transmembrane region" description="Helical" evidence="1">
    <location>
        <begin position="501"/>
        <end position="524"/>
    </location>
</feature>
<dbReference type="Proteomes" id="UP001501444">
    <property type="component" value="Unassembled WGS sequence"/>
</dbReference>
<protein>
    <submittedName>
        <fullName evidence="2">Exporter of polyketide antibiotics</fullName>
    </submittedName>
</protein>
<keyword evidence="3" id="KW-1185">Reference proteome</keyword>
<feature type="transmembrane region" description="Helical" evidence="1">
    <location>
        <begin position="295"/>
        <end position="313"/>
    </location>
</feature>
<accession>A0ABP5UW61</accession>
<feature type="transmembrane region" description="Helical" evidence="1">
    <location>
        <begin position="160"/>
        <end position="182"/>
    </location>
</feature>